<sequence length="420" mass="44655">MLQSVKLQRRQSEIRQKLSELVGKDEPSTDEVREIETLDTEFRSNEIRYRAALVTENDERREAGEEIENRSDKEWSDLVDKFELRQVALYYDEGRALDGHTAEIVQELRSSGGFRGVPVPWQALEQRAGETVSSGTPDPVRTAPIIDRLFPQSVAGRMGLQMVAIESGSLEYPVTTSSVSAGWQATETGAVAGPTVYAVTDRPLAPDNTLGITMKITRKALKQSGAGLEQAIRRDMASAIGASLDQAIFLGQGSSGQPLGLVYGASTYGINETSVDAAATWAAFREAIVAFMTNNAAGAASDVRILMRPECWSALDDALISGTAVSEWDRLVKNVGAQNVVVSSNALADPAGSPLGTDAVLMTSAGGVAPGFVGLWGAVDVIRDPYSDAASGGLRLTALATADVTVARAAQSEVLQGIHN</sequence>
<dbReference type="RefSeq" id="WP_035537246.1">
    <property type="nucleotide sequence ID" value="NZ_ARYL01000009.1"/>
</dbReference>
<dbReference type="PATRIC" id="fig|1280953.3.peg.1584"/>
<evidence type="ECO:0000313" key="4">
    <source>
        <dbReference type="Proteomes" id="UP000024942"/>
    </source>
</evidence>
<dbReference type="InterPro" id="IPR024455">
    <property type="entry name" value="Phage_capsid"/>
</dbReference>
<protein>
    <recommendedName>
        <fullName evidence="2">Phage capsid-like C-terminal domain-containing protein</fullName>
    </recommendedName>
</protein>
<reference evidence="3 4" key="1">
    <citation type="journal article" date="2014" name="Antonie Van Leeuwenhoek">
        <title>Hyphomonas beringensis sp. nov. and Hyphomonas chukchiensis sp. nov., isolated from surface seawater of the Bering Sea and Chukchi Sea.</title>
        <authorList>
            <person name="Li C."/>
            <person name="Lai Q."/>
            <person name="Li G."/>
            <person name="Dong C."/>
            <person name="Wang J."/>
            <person name="Liao Y."/>
            <person name="Shao Z."/>
        </authorList>
    </citation>
    <scope>NUCLEOTIDE SEQUENCE [LARGE SCALE GENOMIC DNA]</scope>
    <source>
        <strain evidence="3 4">SCH89</strain>
    </source>
</reference>
<dbReference type="InterPro" id="IPR054612">
    <property type="entry name" value="Phage_capsid-like_C"/>
</dbReference>
<feature type="domain" description="Phage capsid-like C-terminal" evidence="2">
    <location>
        <begin position="161"/>
        <end position="317"/>
    </location>
</feature>
<dbReference type="AlphaFoldDB" id="A0A059G8L6"/>
<dbReference type="OrthoDB" id="7754466at2"/>
<dbReference type="NCBIfam" id="TIGR01554">
    <property type="entry name" value="major_cap_HK97"/>
    <property type="match status" value="1"/>
</dbReference>
<dbReference type="SUPFAM" id="SSF56563">
    <property type="entry name" value="Major capsid protein gp5"/>
    <property type="match status" value="1"/>
</dbReference>
<comment type="subcellular location">
    <subcellularLocation>
        <location evidence="1">Virion</location>
    </subcellularLocation>
</comment>
<accession>A0A059G8L6</accession>
<evidence type="ECO:0000256" key="1">
    <source>
        <dbReference type="ARBA" id="ARBA00004328"/>
    </source>
</evidence>
<gene>
    <name evidence="3" type="ORF">HOC_07829</name>
</gene>
<comment type="caution">
    <text evidence="3">The sequence shown here is derived from an EMBL/GenBank/DDBJ whole genome shotgun (WGS) entry which is preliminary data.</text>
</comment>
<dbReference type="Proteomes" id="UP000024942">
    <property type="component" value="Unassembled WGS sequence"/>
</dbReference>
<dbReference type="Gene3D" id="3.30.2400.10">
    <property type="entry name" value="Major capsid protein gp5"/>
    <property type="match status" value="1"/>
</dbReference>
<dbReference type="STRING" id="1280953.HOC_07829"/>
<name>A0A059G8L6_9PROT</name>
<evidence type="ECO:0000313" key="3">
    <source>
        <dbReference type="EMBL" id="KDA03069.1"/>
    </source>
</evidence>
<dbReference type="EMBL" id="ARYL01000009">
    <property type="protein sequence ID" value="KDA03069.1"/>
    <property type="molecule type" value="Genomic_DNA"/>
</dbReference>
<keyword evidence="4" id="KW-1185">Reference proteome</keyword>
<evidence type="ECO:0000259" key="2">
    <source>
        <dbReference type="Pfam" id="PF05065"/>
    </source>
</evidence>
<proteinExistence type="predicted"/>
<organism evidence="3 4">
    <name type="scientific">Hyphomonas oceanitis SCH89</name>
    <dbReference type="NCBI Taxonomy" id="1280953"/>
    <lineage>
        <taxon>Bacteria</taxon>
        <taxon>Pseudomonadati</taxon>
        <taxon>Pseudomonadota</taxon>
        <taxon>Alphaproteobacteria</taxon>
        <taxon>Hyphomonadales</taxon>
        <taxon>Hyphomonadaceae</taxon>
        <taxon>Hyphomonas</taxon>
    </lineage>
</organism>
<dbReference type="eggNOG" id="COG4834">
    <property type="taxonomic scope" value="Bacteria"/>
</dbReference>
<dbReference type="Pfam" id="PF05065">
    <property type="entry name" value="Phage_capsid"/>
    <property type="match status" value="1"/>
</dbReference>